<dbReference type="Pfam" id="PF03466">
    <property type="entry name" value="LysR_substrate"/>
    <property type="match status" value="1"/>
</dbReference>
<dbReference type="RefSeq" id="WP_150666975.1">
    <property type="nucleotide sequence ID" value="NZ_CABPSB010000001.1"/>
</dbReference>
<evidence type="ECO:0000256" key="1">
    <source>
        <dbReference type="ARBA" id="ARBA00009437"/>
    </source>
</evidence>
<evidence type="ECO:0000256" key="3">
    <source>
        <dbReference type="ARBA" id="ARBA00023125"/>
    </source>
</evidence>
<evidence type="ECO:0000313" key="7">
    <source>
        <dbReference type="Proteomes" id="UP000406256"/>
    </source>
</evidence>
<feature type="domain" description="HTH lysR-type" evidence="5">
    <location>
        <begin position="8"/>
        <end position="65"/>
    </location>
</feature>
<dbReference type="InterPro" id="IPR000847">
    <property type="entry name" value="LysR_HTH_N"/>
</dbReference>
<dbReference type="GO" id="GO:0003677">
    <property type="term" value="F:DNA binding"/>
    <property type="evidence" value="ECO:0007669"/>
    <property type="project" value="UniProtKB-KW"/>
</dbReference>
<protein>
    <submittedName>
        <fullName evidence="6">LysR family transcriptional regulator</fullName>
    </submittedName>
</protein>
<dbReference type="PROSITE" id="PS50931">
    <property type="entry name" value="HTH_LYSR"/>
    <property type="match status" value="1"/>
</dbReference>
<evidence type="ECO:0000256" key="2">
    <source>
        <dbReference type="ARBA" id="ARBA00023015"/>
    </source>
</evidence>
<dbReference type="InterPro" id="IPR036388">
    <property type="entry name" value="WH-like_DNA-bd_sf"/>
</dbReference>
<evidence type="ECO:0000313" key="6">
    <source>
        <dbReference type="EMBL" id="VVD61126.1"/>
    </source>
</evidence>
<keyword evidence="2" id="KW-0805">Transcription regulation</keyword>
<proteinExistence type="inferred from homology"/>
<dbReference type="InterPro" id="IPR005119">
    <property type="entry name" value="LysR_subst-bd"/>
</dbReference>
<accession>A0A5E4RCL7</accession>
<organism evidence="6 7">
    <name type="scientific">Pandoraea anhela</name>
    <dbReference type="NCBI Taxonomy" id="2508295"/>
    <lineage>
        <taxon>Bacteria</taxon>
        <taxon>Pseudomonadati</taxon>
        <taxon>Pseudomonadota</taxon>
        <taxon>Betaproteobacteria</taxon>
        <taxon>Burkholderiales</taxon>
        <taxon>Burkholderiaceae</taxon>
        <taxon>Pandoraea</taxon>
    </lineage>
</organism>
<dbReference type="PRINTS" id="PR00039">
    <property type="entry name" value="HTHLYSR"/>
</dbReference>
<dbReference type="PANTHER" id="PTHR30537">
    <property type="entry name" value="HTH-TYPE TRANSCRIPTIONAL REGULATOR"/>
    <property type="match status" value="1"/>
</dbReference>
<keyword evidence="3" id="KW-0238">DNA-binding</keyword>
<dbReference type="Proteomes" id="UP000406256">
    <property type="component" value="Unassembled WGS sequence"/>
</dbReference>
<evidence type="ECO:0000256" key="4">
    <source>
        <dbReference type="ARBA" id="ARBA00023163"/>
    </source>
</evidence>
<dbReference type="OrthoDB" id="9810065at2"/>
<dbReference type="Gene3D" id="1.10.10.10">
    <property type="entry name" value="Winged helix-like DNA-binding domain superfamily/Winged helix DNA-binding domain"/>
    <property type="match status" value="1"/>
</dbReference>
<gene>
    <name evidence="6" type="ORF">PAN31108_00117</name>
</gene>
<comment type="similarity">
    <text evidence="1">Belongs to the LysR transcriptional regulatory family.</text>
</comment>
<dbReference type="InterPro" id="IPR058163">
    <property type="entry name" value="LysR-type_TF_proteobact-type"/>
</dbReference>
<dbReference type="Pfam" id="PF00126">
    <property type="entry name" value="HTH_1"/>
    <property type="match status" value="1"/>
</dbReference>
<name>A0A5E4RCL7_9BURK</name>
<dbReference type="SUPFAM" id="SSF46785">
    <property type="entry name" value="Winged helix' DNA-binding domain"/>
    <property type="match status" value="1"/>
</dbReference>
<dbReference type="PANTHER" id="PTHR30537:SF5">
    <property type="entry name" value="HTH-TYPE TRANSCRIPTIONAL ACTIVATOR TTDR-RELATED"/>
    <property type="match status" value="1"/>
</dbReference>
<keyword evidence="7" id="KW-1185">Reference proteome</keyword>
<dbReference type="EMBL" id="CABPSB010000001">
    <property type="protein sequence ID" value="VVD61126.1"/>
    <property type="molecule type" value="Genomic_DNA"/>
</dbReference>
<dbReference type="CDD" id="cd08422">
    <property type="entry name" value="PBP2_CrgA_like"/>
    <property type="match status" value="1"/>
</dbReference>
<sequence>MQRQFDDVLLGSIELFCLAAEAGSFTAAANQAGVTPAAVSRSVARLEQRLGVRLFVRSTRSIRLTEGGSAYYEECRAALGLLAEAERRVSGAQSEPSGTLRISVPTTYGHYRLLPLLPAFRAQYPLIRLEIQISNQNVDLHEERFDFAVRFRAQPESRMVARHLEDAALVVIAHPDYLKRAGTPRTLDDLARHECIEFDLPSTGRPIPWLFRDGGHDLEYHAHGNFRCADDVLGGVALARAGGGLFQTYRFIVEEDLAAGRLVEVLGSYAGRSRPVSLMFPHGKTLPSRARVFIDFLIATLAHSSTPRKSDVRAATVPADRRPD</sequence>
<evidence type="ECO:0000259" key="5">
    <source>
        <dbReference type="PROSITE" id="PS50931"/>
    </source>
</evidence>
<reference evidence="6 7" key="1">
    <citation type="submission" date="2019-08" db="EMBL/GenBank/DDBJ databases">
        <authorList>
            <person name="Peeters C."/>
        </authorList>
    </citation>
    <scope>NUCLEOTIDE SEQUENCE [LARGE SCALE GENOMIC DNA]</scope>
    <source>
        <strain evidence="6 7">LMG 31108</strain>
    </source>
</reference>
<dbReference type="SUPFAM" id="SSF53850">
    <property type="entry name" value="Periplasmic binding protein-like II"/>
    <property type="match status" value="1"/>
</dbReference>
<dbReference type="AlphaFoldDB" id="A0A5E4RCL7"/>
<dbReference type="Gene3D" id="3.40.190.290">
    <property type="match status" value="1"/>
</dbReference>
<dbReference type="InterPro" id="IPR036390">
    <property type="entry name" value="WH_DNA-bd_sf"/>
</dbReference>
<keyword evidence="4" id="KW-0804">Transcription</keyword>
<dbReference type="GO" id="GO:0003700">
    <property type="term" value="F:DNA-binding transcription factor activity"/>
    <property type="evidence" value="ECO:0007669"/>
    <property type="project" value="InterPro"/>
</dbReference>
<dbReference type="FunFam" id="1.10.10.10:FF:000001">
    <property type="entry name" value="LysR family transcriptional regulator"/>
    <property type="match status" value="1"/>
</dbReference>